<dbReference type="AlphaFoldDB" id="A0A6B1DQC2"/>
<sequence length="101" mass="11583">MASISTTAPSRTPFRWLDLWHLAEVLFPQDTINRICYFTALLNARPNTPLQLRRQLVYLRALATLPNLEIHYGRFRSGTKCRPLAEPAPGLPTSMLFRDSE</sequence>
<dbReference type="EMBL" id="VXPY01000017">
    <property type="protein sequence ID" value="MYD89351.1"/>
    <property type="molecule type" value="Genomic_DNA"/>
</dbReference>
<accession>A0A6B1DQC2</accession>
<organism evidence="1">
    <name type="scientific">Caldilineaceae bacterium SB0662_bin_9</name>
    <dbReference type="NCBI Taxonomy" id="2605258"/>
    <lineage>
        <taxon>Bacteria</taxon>
        <taxon>Bacillati</taxon>
        <taxon>Chloroflexota</taxon>
        <taxon>Caldilineae</taxon>
        <taxon>Caldilineales</taxon>
        <taxon>Caldilineaceae</taxon>
    </lineage>
</organism>
<evidence type="ECO:0000313" key="1">
    <source>
        <dbReference type="EMBL" id="MYD89351.1"/>
    </source>
</evidence>
<gene>
    <name evidence="1" type="ORF">F4Y08_03280</name>
</gene>
<reference evidence="1" key="1">
    <citation type="submission" date="2019-09" db="EMBL/GenBank/DDBJ databases">
        <title>Characterisation of the sponge microbiome using genome-centric metagenomics.</title>
        <authorList>
            <person name="Engelberts J.P."/>
            <person name="Robbins S.J."/>
            <person name="De Goeij J.M."/>
            <person name="Aranda M."/>
            <person name="Bell S.C."/>
            <person name="Webster N.S."/>
        </authorList>
    </citation>
    <scope>NUCLEOTIDE SEQUENCE</scope>
    <source>
        <strain evidence="1">SB0662_bin_9</strain>
    </source>
</reference>
<name>A0A6B1DQC2_9CHLR</name>
<protein>
    <submittedName>
        <fullName evidence="1">Uncharacterized protein</fullName>
    </submittedName>
</protein>
<comment type="caution">
    <text evidence="1">The sequence shown here is derived from an EMBL/GenBank/DDBJ whole genome shotgun (WGS) entry which is preliminary data.</text>
</comment>
<proteinExistence type="predicted"/>